<gene>
    <name evidence="2" type="ORF">KI688_007022</name>
</gene>
<evidence type="ECO:0000256" key="1">
    <source>
        <dbReference type="SAM" id="MobiDB-lite"/>
    </source>
</evidence>
<name>A0A9P8BNI9_9FUNG</name>
<evidence type="ECO:0000313" key="2">
    <source>
        <dbReference type="EMBL" id="KAG9061871.1"/>
    </source>
</evidence>
<dbReference type="EMBL" id="JAHRHY010000022">
    <property type="protein sequence ID" value="KAG9061871.1"/>
    <property type="molecule type" value="Genomic_DNA"/>
</dbReference>
<sequence>MDEEYETDFFRQQQDLRRLLNGRRPVHAAADKVINKRQRIELEEEGRSLDEELRSGGSVDGDLPAGRKTTAKQMQDITSSDDEGEDLAAGQKTPPKQVQGNFDEVPPVKESVLPSRYTGLSKFTLSDKDQDLYNEAAKWFRSKMGRDTESVIQNLRDDRFWEPWVHDLLYDRLKLLRTGLNPQSDENTYTSFWIVPDFVALQTGIPGLISKGFANENHFTPSAWRRALSRGKTHAKGSNVDAYYVARDNYVDILFENVGSPTCADHSKHVEDKEKSYRNAADALLERFYNSSGSFEIAKGYSVIIVIVFGHDLSIYTTNIKDVNEFSVSKVFEGKYHFSKDVYLTNILLHLKFCLTIKTIMERNIDVLIDFGNSIESLPIEEQARFNLRLHTTPTIERKRRRSSIGGSQKV</sequence>
<proteinExistence type="predicted"/>
<feature type="region of interest" description="Disordered" evidence="1">
    <location>
        <begin position="43"/>
        <end position="104"/>
    </location>
</feature>
<dbReference type="OrthoDB" id="2391656at2759"/>
<accession>A0A9P8BNI9</accession>
<dbReference type="AlphaFoldDB" id="A0A9P8BNI9"/>
<dbReference type="Proteomes" id="UP000707451">
    <property type="component" value="Unassembled WGS sequence"/>
</dbReference>
<evidence type="ECO:0000313" key="3">
    <source>
        <dbReference type="Proteomes" id="UP000707451"/>
    </source>
</evidence>
<feature type="compositionally biased region" description="Basic and acidic residues" evidence="1">
    <location>
        <begin position="43"/>
        <end position="54"/>
    </location>
</feature>
<organism evidence="2 3">
    <name type="scientific">Linnemannia hyalina</name>
    <dbReference type="NCBI Taxonomy" id="64524"/>
    <lineage>
        <taxon>Eukaryota</taxon>
        <taxon>Fungi</taxon>
        <taxon>Fungi incertae sedis</taxon>
        <taxon>Mucoromycota</taxon>
        <taxon>Mortierellomycotina</taxon>
        <taxon>Mortierellomycetes</taxon>
        <taxon>Mortierellales</taxon>
        <taxon>Mortierellaceae</taxon>
        <taxon>Linnemannia</taxon>
    </lineage>
</organism>
<comment type="caution">
    <text evidence="2">The sequence shown here is derived from an EMBL/GenBank/DDBJ whole genome shotgun (WGS) entry which is preliminary data.</text>
</comment>
<reference evidence="2" key="1">
    <citation type="submission" date="2021-06" db="EMBL/GenBank/DDBJ databases">
        <title>Genome Sequence of Mortierella hyaline Strain SCG-10, a Cold-Adapted, Nitrate-Reducing Fungus Isolated from Soil in Minnesota, USA.</title>
        <authorList>
            <person name="Aldossari N."/>
        </authorList>
    </citation>
    <scope>NUCLEOTIDE SEQUENCE</scope>
    <source>
        <strain evidence="2">SCG-10</strain>
    </source>
</reference>
<protein>
    <submittedName>
        <fullName evidence="2">Uncharacterized protein</fullName>
    </submittedName>
</protein>
<keyword evidence="3" id="KW-1185">Reference proteome</keyword>